<dbReference type="Gene3D" id="2.60.120.10">
    <property type="entry name" value="Jelly Rolls"/>
    <property type="match status" value="1"/>
</dbReference>
<feature type="compositionally biased region" description="Basic residues" evidence="1">
    <location>
        <begin position="535"/>
        <end position="558"/>
    </location>
</feature>
<dbReference type="AlphaFoldDB" id="A0A6P8GL77"/>
<evidence type="ECO:0000259" key="2">
    <source>
        <dbReference type="Pfam" id="PF11699"/>
    </source>
</evidence>
<feature type="compositionally biased region" description="Polar residues" evidence="1">
    <location>
        <begin position="321"/>
        <end position="344"/>
    </location>
</feature>
<dbReference type="Proteomes" id="UP000515152">
    <property type="component" value="Chromosome 17"/>
</dbReference>
<feature type="compositionally biased region" description="Acidic residues" evidence="1">
    <location>
        <begin position="283"/>
        <end position="296"/>
    </location>
</feature>
<dbReference type="Pfam" id="PF11699">
    <property type="entry name" value="CENP-C_C"/>
    <property type="match status" value="1"/>
</dbReference>
<evidence type="ECO:0000313" key="3">
    <source>
        <dbReference type="Proteomes" id="UP000515152"/>
    </source>
</evidence>
<feature type="region of interest" description="Disordered" evidence="1">
    <location>
        <begin position="230"/>
        <end position="931"/>
    </location>
</feature>
<feature type="compositionally biased region" description="Low complexity" evidence="1">
    <location>
        <begin position="660"/>
        <end position="670"/>
    </location>
</feature>
<proteinExistence type="predicted"/>
<feature type="compositionally biased region" description="Basic and acidic residues" evidence="1">
    <location>
        <begin position="759"/>
        <end position="775"/>
    </location>
</feature>
<feature type="region of interest" description="Disordered" evidence="1">
    <location>
        <begin position="52"/>
        <end position="145"/>
    </location>
</feature>
<dbReference type="GeneID" id="105890086"/>
<feature type="compositionally biased region" description="Polar residues" evidence="1">
    <location>
        <begin position="809"/>
        <end position="822"/>
    </location>
</feature>
<feature type="compositionally biased region" description="Polar residues" evidence="1">
    <location>
        <begin position="577"/>
        <end position="596"/>
    </location>
</feature>
<feature type="compositionally biased region" description="Basic and acidic residues" evidence="1">
    <location>
        <begin position="488"/>
        <end position="503"/>
    </location>
</feature>
<reference evidence="4" key="1">
    <citation type="submission" date="2025-08" db="UniProtKB">
        <authorList>
            <consortium name="RefSeq"/>
        </authorList>
    </citation>
    <scope>IDENTIFICATION</scope>
</reference>
<evidence type="ECO:0000313" key="4">
    <source>
        <dbReference type="RefSeq" id="XP_031439864.1"/>
    </source>
</evidence>
<dbReference type="InterPro" id="IPR014710">
    <property type="entry name" value="RmlC-like_jellyroll"/>
</dbReference>
<gene>
    <name evidence="4" type="primary">si:ch211-161h7.4</name>
</gene>
<feature type="compositionally biased region" description="Pro residues" evidence="1">
    <location>
        <begin position="874"/>
        <end position="883"/>
    </location>
</feature>
<accession>A0A6P8GL77</accession>
<keyword evidence="3" id="KW-1185">Reference proteome</keyword>
<protein>
    <submittedName>
        <fullName evidence="4">Nucleolar protein dao-5 isoform X1</fullName>
    </submittedName>
</protein>
<feature type="region of interest" description="Disordered" evidence="1">
    <location>
        <begin position="182"/>
        <end position="206"/>
    </location>
</feature>
<dbReference type="KEGG" id="char:105890086"/>
<feature type="domain" description="Mif2/CENP-C cupin" evidence="2">
    <location>
        <begin position="1127"/>
        <end position="1198"/>
    </location>
</feature>
<name>A0A6P8GL77_CLUHA</name>
<feature type="compositionally biased region" description="Basic and acidic residues" evidence="1">
    <location>
        <begin position="253"/>
        <end position="271"/>
    </location>
</feature>
<feature type="compositionally biased region" description="Basic and acidic residues" evidence="1">
    <location>
        <begin position="75"/>
        <end position="100"/>
    </location>
</feature>
<evidence type="ECO:0000256" key="1">
    <source>
        <dbReference type="SAM" id="MobiDB-lite"/>
    </source>
</evidence>
<dbReference type="RefSeq" id="XP_031439864.1">
    <property type="nucleotide sequence ID" value="XM_031584004.2"/>
</dbReference>
<dbReference type="InterPro" id="IPR025974">
    <property type="entry name" value="Mif2/CENP-C_cupin"/>
</dbReference>
<feature type="compositionally biased region" description="Basic and acidic residues" evidence="1">
    <location>
        <begin position="707"/>
        <end position="722"/>
    </location>
</feature>
<sequence length="1210" mass="130968">MENRTSDLIKGRNKLRYFTNDEGTAVSQIKEVFSVRDIDEFFDGISQTKLDSGFLSPLPKSTPGAGAEEEDAPQEAERVALPADDKTIGENGLTDKESSFKDSVPLKTSSPIAVAPSIHEAGDEEKPLGSPLLLADDNEDPIEGNMDHKEDLVRESSFVESSLTPPKRFTLGVRTQQRDKSPVFTVLARRNHERPEQKNVPVASESHTLIGAQMDGESLMQTSVSTQTAQSVVKAIKESDSSLKSSSATDEQSFQKKLREFMAPKVTERARLPVPVRAPSPQELDDDDFLFLEDDAPLLFSLKRKTQSQRQTSKKAETETRTTTGDGASSENELGTGGNTASTSEPPPKGPATHKKRGKQGKPTDAGEGASTEAHEVGGNTDGVAPAEPPPAAPSTQKKRGKQGQQTEKGASGDAPGVGRDPAEAAPPEPPLKAPAAQKKRGKQGKPTDAGEGASAEAHEVGGNTDGVAPAEPPPAAPSTQKKRGKQKERAATESLTAEKPDGRMGSTGLKRCPVTPGSKPLAPAPADNAVQQKARQKGPSKHKPFLSTNKKKKKIHSRLSEWYSVTSSPDREHKSNVQMSKAASITASPESTGQATDAAPSQASPKAKSRQKEKESKRAKLVQPEESEAGGASPAQQDSPQGGGDSDATGETEAGQQELSLDLSGSSALGKRKRSKPGSWWALNPDKENDNDALASSPLKRQKKSKREDGKKPKKMGKEVESREEDSSSVIEEGRNQAGLPQQQMDKKAVSKSRQKRVKGDSRPNQRKPQTDKDRRRRPQEEATSAPPNQLEEEEEERMAVAAAGADSEQTGSELQVNMSSEAPAEPAQTSSDDEVVSRPDVPQPRGRTRRGPSNWWEGQQLQPQPAEDIIPSPSPPRSFPEPRPRVATPGMPVGALHQRAGKLASGSQKPCNHLKKNPVRRQAGTPKTRKGSLTAFGAIYTSGKTAVRNTATRKVRKNLLNSLEDSSSRSMDGSSYDRLNGDHVNQEACDRVSNSVVLEAVVQLKSGDLVPASDWPSQNLSAPGLKSGPSSMVELRSFEEEEDQIAALPSTLRVPMALSEGDICGPLLRPLTLVPDDWQNLTYWLRQVWRTSVKYAGQVVTADHFHWYTHEGRALGHKFDLQCTTYANGKLLLGSYMRKPAQVDQHTTTVFNVYTSSVRVQIKDLRSDYNPGQAFVVPRGQSYSIRNLTPVPAILWYHRMFADLTEDS</sequence>
<dbReference type="OrthoDB" id="1939643at2759"/>
<organism evidence="3 4">
    <name type="scientific">Clupea harengus</name>
    <name type="common">Atlantic herring</name>
    <dbReference type="NCBI Taxonomy" id="7950"/>
    <lineage>
        <taxon>Eukaryota</taxon>
        <taxon>Metazoa</taxon>
        <taxon>Chordata</taxon>
        <taxon>Craniata</taxon>
        <taxon>Vertebrata</taxon>
        <taxon>Euteleostomi</taxon>
        <taxon>Actinopterygii</taxon>
        <taxon>Neopterygii</taxon>
        <taxon>Teleostei</taxon>
        <taxon>Clupei</taxon>
        <taxon>Clupeiformes</taxon>
        <taxon>Clupeoidei</taxon>
        <taxon>Clupeidae</taxon>
        <taxon>Clupea</taxon>
    </lineage>
</organism>